<sequence>MANSHVLVWFGLRIGRAFWNHKPVTVVHRLCGLPREELTVVAETPEATVIFLHSHPRWVAAQRRAHERTDAIRRHPSFRARPRAAQGGGIVPMVRDFRVCSSTDTPA</sequence>
<keyword evidence="2" id="KW-1185">Reference proteome</keyword>
<evidence type="ECO:0000313" key="1">
    <source>
        <dbReference type="EMBL" id="BBZ43966.1"/>
    </source>
</evidence>
<dbReference type="EMBL" id="AP022614">
    <property type="protein sequence ID" value="BBZ43966.1"/>
    <property type="molecule type" value="Genomic_DNA"/>
</dbReference>
<proteinExistence type="predicted"/>
<organism evidence="1 2">
    <name type="scientific">Mycobacterium parmense</name>
    <dbReference type="NCBI Taxonomy" id="185642"/>
    <lineage>
        <taxon>Bacteria</taxon>
        <taxon>Bacillati</taxon>
        <taxon>Actinomycetota</taxon>
        <taxon>Actinomycetes</taxon>
        <taxon>Mycobacteriales</taxon>
        <taxon>Mycobacteriaceae</taxon>
        <taxon>Mycobacterium</taxon>
        <taxon>Mycobacterium simiae complex</taxon>
    </lineage>
</organism>
<dbReference type="AlphaFoldDB" id="A0A7I7YQ17"/>
<dbReference type="Proteomes" id="UP000467105">
    <property type="component" value="Chromosome"/>
</dbReference>
<evidence type="ECO:0000313" key="2">
    <source>
        <dbReference type="Proteomes" id="UP000467105"/>
    </source>
</evidence>
<name>A0A7I7YQ17_9MYCO</name>
<gene>
    <name evidence="1" type="ORF">MPRM_12470</name>
</gene>
<accession>A0A7I7YQ17</accession>
<protein>
    <submittedName>
        <fullName evidence="1">Uncharacterized protein</fullName>
    </submittedName>
</protein>
<reference evidence="1 2" key="1">
    <citation type="journal article" date="2019" name="Emerg. Microbes Infect.">
        <title>Comprehensive subspecies identification of 175 nontuberculous mycobacteria species based on 7547 genomic profiles.</title>
        <authorList>
            <person name="Matsumoto Y."/>
            <person name="Kinjo T."/>
            <person name="Motooka D."/>
            <person name="Nabeya D."/>
            <person name="Jung N."/>
            <person name="Uechi K."/>
            <person name="Horii T."/>
            <person name="Iida T."/>
            <person name="Fujita J."/>
            <person name="Nakamura S."/>
        </authorList>
    </citation>
    <scope>NUCLEOTIDE SEQUENCE [LARGE SCALE GENOMIC DNA]</scope>
    <source>
        <strain evidence="1 2">JCM 14742</strain>
    </source>
</reference>